<comment type="subcellular location">
    <subcellularLocation>
        <location evidence="1">Cytoplasm</location>
    </subcellularLocation>
</comment>
<evidence type="ECO:0000313" key="7">
    <source>
        <dbReference type="EMBL" id="JAS16284.1"/>
    </source>
</evidence>
<dbReference type="EMBL" id="GEDC01021014">
    <property type="protein sequence ID" value="JAS16284.1"/>
    <property type="molecule type" value="Transcribed_RNA"/>
</dbReference>
<comment type="similarity">
    <text evidence="4">Belongs to the ced-6 family.</text>
</comment>
<dbReference type="PANTHER" id="PTHR11232">
    <property type="entry name" value="PHOSPHOTYROSINE INTERACTION DOMAIN-CONTAINING FAMILY MEMBER"/>
    <property type="match status" value="1"/>
</dbReference>
<dbReference type="PANTHER" id="PTHR11232:SF77">
    <property type="entry name" value="GULP PTB DOMAIN CONTAINING ENGULFMENT ADAPTOR 1"/>
    <property type="match status" value="1"/>
</dbReference>
<evidence type="ECO:0000256" key="5">
    <source>
        <dbReference type="SAM" id="MobiDB-lite"/>
    </source>
</evidence>
<evidence type="ECO:0000256" key="1">
    <source>
        <dbReference type="ARBA" id="ARBA00004496"/>
    </source>
</evidence>
<feature type="compositionally biased region" description="Pro residues" evidence="5">
    <location>
        <begin position="335"/>
        <end position="346"/>
    </location>
</feature>
<reference evidence="7" key="1">
    <citation type="submission" date="2015-12" db="EMBL/GenBank/DDBJ databases">
        <title>De novo transcriptome assembly of four potential Pierce s Disease insect vectors from Arizona vineyards.</title>
        <authorList>
            <person name="Tassone E.E."/>
        </authorList>
    </citation>
    <scope>NUCLEOTIDE SEQUENCE</scope>
</reference>
<feature type="domain" description="PID" evidence="6">
    <location>
        <begin position="35"/>
        <end position="165"/>
    </location>
</feature>
<dbReference type="Pfam" id="PF00640">
    <property type="entry name" value="PID"/>
    <property type="match status" value="1"/>
</dbReference>
<evidence type="ECO:0000259" key="6">
    <source>
        <dbReference type="PROSITE" id="PS01179"/>
    </source>
</evidence>
<dbReference type="InterPro" id="IPR051133">
    <property type="entry name" value="Adapter_Engulfment-Domain"/>
</dbReference>
<dbReference type="PROSITE" id="PS01179">
    <property type="entry name" value="PID"/>
    <property type="match status" value="1"/>
</dbReference>
<dbReference type="SMART" id="SM00462">
    <property type="entry name" value="PTB"/>
    <property type="match status" value="1"/>
</dbReference>
<dbReference type="InterPro" id="IPR006020">
    <property type="entry name" value="PTB/PI_dom"/>
</dbReference>
<name>A0A1B6CS71_9HEMI</name>
<evidence type="ECO:0000256" key="2">
    <source>
        <dbReference type="ARBA" id="ARBA00022490"/>
    </source>
</evidence>
<protein>
    <recommendedName>
        <fullName evidence="6">PID domain-containing protein</fullName>
    </recommendedName>
</protein>
<organism evidence="7">
    <name type="scientific">Clastoptera arizonana</name>
    <name type="common">Arizona spittle bug</name>
    <dbReference type="NCBI Taxonomy" id="38151"/>
    <lineage>
        <taxon>Eukaryota</taxon>
        <taxon>Metazoa</taxon>
        <taxon>Ecdysozoa</taxon>
        <taxon>Arthropoda</taxon>
        <taxon>Hexapoda</taxon>
        <taxon>Insecta</taxon>
        <taxon>Pterygota</taxon>
        <taxon>Neoptera</taxon>
        <taxon>Paraneoptera</taxon>
        <taxon>Hemiptera</taxon>
        <taxon>Auchenorrhyncha</taxon>
        <taxon>Cercopoidea</taxon>
        <taxon>Clastopteridae</taxon>
        <taxon>Clastoptera</taxon>
    </lineage>
</organism>
<accession>A0A1B6CS71</accession>
<feature type="compositionally biased region" description="Polar residues" evidence="5">
    <location>
        <begin position="240"/>
        <end position="249"/>
    </location>
</feature>
<dbReference type="GO" id="GO:0005737">
    <property type="term" value="C:cytoplasm"/>
    <property type="evidence" value="ECO:0007669"/>
    <property type="project" value="UniProtKB-SubCell"/>
</dbReference>
<feature type="region of interest" description="Disordered" evidence="5">
    <location>
        <begin position="1"/>
        <end position="22"/>
    </location>
</feature>
<dbReference type="SUPFAM" id="SSF50729">
    <property type="entry name" value="PH domain-like"/>
    <property type="match status" value="1"/>
</dbReference>
<feature type="region of interest" description="Disordered" evidence="5">
    <location>
        <begin position="225"/>
        <end position="250"/>
    </location>
</feature>
<gene>
    <name evidence="7" type="ORF">g.9719</name>
</gene>
<keyword evidence="3" id="KW-0581">Phagocytosis</keyword>
<evidence type="ECO:0000256" key="4">
    <source>
        <dbReference type="ARBA" id="ARBA00060944"/>
    </source>
</evidence>
<dbReference type="InterPro" id="IPR011993">
    <property type="entry name" value="PH-like_dom_sf"/>
</dbReference>
<dbReference type="Gene3D" id="2.30.29.30">
    <property type="entry name" value="Pleckstrin-homology domain (PH domain)/Phosphotyrosine-binding domain (PTB)"/>
    <property type="match status" value="1"/>
</dbReference>
<feature type="region of interest" description="Disordered" evidence="5">
    <location>
        <begin position="326"/>
        <end position="353"/>
    </location>
</feature>
<dbReference type="AlphaFoldDB" id="A0A1B6CS71"/>
<proteinExistence type="inferred from homology"/>
<dbReference type="GO" id="GO:0043277">
    <property type="term" value="P:apoptotic cell clearance"/>
    <property type="evidence" value="ECO:0007669"/>
    <property type="project" value="UniProtKB-ARBA"/>
</dbReference>
<dbReference type="FunFam" id="2.30.29.30:FF:000118">
    <property type="entry name" value="GULP PTB domain containing engulfment adaptor 1"/>
    <property type="match status" value="1"/>
</dbReference>
<evidence type="ECO:0000256" key="3">
    <source>
        <dbReference type="ARBA" id="ARBA00022907"/>
    </source>
</evidence>
<feature type="compositionally biased region" description="Low complexity" evidence="5">
    <location>
        <begin position="229"/>
        <end position="239"/>
    </location>
</feature>
<sequence length="443" mass="49462">MRNSNILKWGQNHKQDKTGNRNWIHPPDALQKGHIAYLVKFLGNTEVDQPKGIEVVKEGIRKLKFNHQLRKSEGTKIPKVELTISVDGVAIQEPKTKRIMHQYPLHRISYCADDKGEKKFFSFIAKESADNEQHSCFVFVSDKLAEEITLTIGQAFDLAYKRFLETSGRDLEVQRRLMVLQQGINRLENENLVLKQRLSGIMSGQIQDFDDYMRKHNISDMLEVRHPSESTGSNNSSETAYVQSSNGSQGPMLLLNLSSNTSISAPPPVPPRAFENNTFGENDLLKDTTPSVGTKLEGLLMDELEDDFNPRANENTTNLSDKFFNNGNTTAAASSPPPLLAPPPKPIARRSGPAKLGVQTQDMFGASPFMPSPLPRNHSNTTESLDPFGMADFCGSAAEQTRAELETFGLYDKKILEMKDGFSRGLSFGNEDFSLESLDPLRK</sequence>
<dbReference type="CDD" id="cd01273">
    <property type="entry name" value="PTB_CED-6"/>
    <property type="match status" value="1"/>
</dbReference>
<keyword evidence="2" id="KW-0963">Cytoplasm</keyword>